<dbReference type="EMBL" id="JACSZT010000008">
    <property type="protein sequence ID" value="MBC6499203.1"/>
    <property type="molecule type" value="Genomic_DNA"/>
</dbReference>
<dbReference type="SUPFAM" id="SSF50249">
    <property type="entry name" value="Nucleic acid-binding proteins"/>
    <property type="match status" value="1"/>
</dbReference>
<evidence type="ECO:0000256" key="2">
    <source>
        <dbReference type="PROSITE-ProRule" id="PRU00252"/>
    </source>
</evidence>
<dbReference type="AlphaFoldDB" id="A0A923NFR2"/>
<dbReference type="Gene3D" id="2.40.50.140">
    <property type="entry name" value="Nucleic acid-binding proteins"/>
    <property type="match status" value="1"/>
</dbReference>
<evidence type="ECO:0000313" key="4">
    <source>
        <dbReference type="Proteomes" id="UP000650485"/>
    </source>
</evidence>
<dbReference type="PROSITE" id="PS50935">
    <property type="entry name" value="SSB"/>
    <property type="match status" value="1"/>
</dbReference>
<evidence type="ECO:0000313" key="3">
    <source>
        <dbReference type="EMBL" id="MBC6499203.1"/>
    </source>
</evidence>
<keyword evidence="1 2" id="KW-0238">DNA-binding</keyword>
<name>A0A923NFR2_WEICO</name>
<proteinExistence type="predicted"/>
<accession>A0A923NFR2</accession>
<comment type="caution">
    <text evidence="3">The sequence shown here is derived from an EMBL/GenBank/DDBJ whole genome shotgun (WGS) entry which is preliminary data.</text>
</comment>
<dbReference type="InterPro" id="IPR000424">
    <property type="entry name" value="Primosome_PriB/ssb"/>
</dbReference>
<dbReference type="InterPro" id="IPR012340">
    <property type="entry name" value="NA-bd_OB-fold"/>
</dbReference>
<gene>
    <name evidence="3" type="ORF">H7R52_11075</name>
</gene>
<organism evidence="3 4">
    <name type="scientific">Weissella confusa</name>
    <name type="common">Lactobacillus confusus</name>
    <dbReference type="NCBI Taxonomy" id="1583"/>
    <lineage>
        <taxon>Bacteria</taxon>
        <taxon>Bacillati</taxon>
        <taxon>Bacillota</taxon>
        <taxon>Bacilli</taxon>
        <taxon>Lactobacillales</taxon>
        <taxon>Lactobacillaceae</taxon>
        <taxon>Weissella</taxon>
    </lineage>
</organism>
<dbReference type="GO" id="GO:0003697">
    <property type="term" value="F:single-stranded DNA binding"/>
    <property type="evidence" value="ECO:0007669"/>
    <property type="project" value="InterPro"/>
</dbReference>
<protein>
    <submittedName>
        <fullName evidence="3">Single-stranded DNA-binding protein</fullName>
    </submittedName>
</protein>
<evidence type="ECO:0000256" key="1">
    <source>
        <dbReference type="ARBA" id="ARBA00023125"/>
    </source>
</evidence>
<reference evidence="3" key="1">
    <citation type="submission" date="2020-08" db="EMBL/GenBank/DDBJ databases">
        <title>Complete genome sequence of Weissella confusa strain FS54 provides insights into metabolic potential.</title>
        <authorList>
            <person name="Fhoula I."/>
            <person name="Najjari A."/>
            <person name="Lekired A."/>
            <person name="Bessrour-Aouam N."/>
            <person name="Jaballah S."/>
            <person name="Klibi N."/>
            <person name="Ouzari H.-I."/>
        </authorList>
    </citation>
    <scope>NUCLEOTIDE SEQUENCE</scope>
    <source>
        <strain evidence="3">FS54</strain>
    </source>
</reference>
<sequence length="138" mass="15593">MQVNQHVGRVSVLPKLTHVGQKNLSKVTFGLAIDSEISKDKTNFLYYEALGKTADLINQFVKTKGTILEVSFEIQSRQFTNSNGEERTAYANVVTHFKVWAAPKAKEKAIVDDQANDENFAPIQQDFSIPDDFIDYEH</sequence>
<dbReference type="Proteomes" id="UP000650485">
    <property type="component" value="Unassembled WGS sequence"/>
</dbReference>
<dbReference type="RefSeq" id="WP_252972211.1">
    <property type="nucleotide sequence ID" value="NZ_ALXJ01000072.1"/>
</dbReference>